<name>A0A8J6J4A3_9FIRM</name>
<dbReference type="Pfam" id="PF18765">
    <property type="entry name" value="Polbeta"/>
    <property type="match status" value="1"/>
</dbReference>
<sequence>MSKIYSLSELKSILNPVFSEHGVRKAVLFGSYAKGTATEHSDVDLLVDSGLRGLKFFGLLESVTCALNIPVDLLDVTQIEQGSKVEREIQSSGVSIYGQ</sequence>
<dbReference type="PANTHER" id="PTHR43852">
    <property type="entry name" value="NUCLEOTIDYLTRANSFERASE"/>
    <property type="match status" value="1"/>
</dbReference>
<dbReference type="Gene3D" id="3.30.460.10">
    <property type="entry name" value="Beta Polymerase, domain 2"/>
    <property type="match status" value="1"/>
</dbReference>
<accession>A0A8J6J4A3</accession>
<dbReference type="RefSeq" id="WP_186878051.1">
    <property type="nucleotide sequence ID" value="NZ_JACOPN010000003.1"/>
</dbReference>
<dbReference type="Proteomes" id="UP000602260">
    <property type="component" value="Unassembled WGS sequence"/>
</dbReference>
<dbReference type="InterPro" id="IPR043519">
    <property type="entry name" value="NT_sf"/>
</dbReference>
<dbReference type="AlphaFoldDB" id="A0A8J6J4A3"/>
<protein>
    <submittedName>
        <fullName evidence="2">Nucleotidyltransferase domain-containing protein</fullName>
    </submittedName>
</protein>
<dbReference type="CDD" id="cd05403">
    <property type="entry name" value="NT_KNTase_like"/>
    <property type="match status" value="1"/>
</dbReference>
<proteinExistence type="predicted"/>
<dbReference type="InterPro" id="IPR041633">
    <property type="entry name" value="Polbeta"/>
</dbReference>
<feature type="domain" description="Polymerase beta nucleotidyltransferase" evidence="1">
    <location>
        <begin position="15"/>
        <end position="98"/>
    </location>
</feature>
<dbReference type="SUPFAM" id="SSF81301">
    <property type="entry name" value="Nucleotidyltransferase"/>
    <property type="match status" value="1"/>
</dbReference>
<evidence type="ECO:0000313" key="3">
    <source>
        <dbReference type="Proteomes" id="UP000602260"/>
    </source>
</evidence>
<comment type="caution">
    <text evidence="2">The sequence shown here is derived from an EMBL/GenBank/DDBJ whole genome shotgun (WGS) entry which is preliminary data.</text>
</comment>
<evidence type="ECO:0000313" key="2">
    <source>
        <dbReference type="EMBL" id="MBC5716682.1"/>
    </source>
</evidence>
<reference evidence="2" key="1">
    <citation type="submission" date="2020-08" db="EMBL/GenBank/DDBJ databases">
        <title>Genome public.</title>
        <authorList>
            <person name="Liu C."/>
            <person name="Sun Q."/>
        </authorList>
    </citation>
    <scope>NUCLEOTIDE SEQUENCE</scope>
    <source>
        <strain evidence="2">BX5</strain>
    </source>
</reference>
<dbReference type="PANTHER" id="PTHR43852:SF3">
    <property type="entry name" value="NUCLEOTIDYLTRANSFERASE"/>
    <property type="match status" value="1"/>
</dbReference>
<dbReference type="InterPro" id="IPR052930">
    <property type="entry name" value="TA_antitoxin_MntA"/>
</dbReference>
<keyword evidence="3" id="KW-1185">Reference proteome</keyword>
<dbReference type="EMBL" id="JACOPN010000003">
    <property type="protein sequence ID" value="MBC5716682.1"/>
    <property type="molecule type" value="Genomic_DNA"/>
</dbReference>
<organism evidence="2 3">
    <name type="scientific">Flintibacter faecis</name>
    <dbReference type="NCBI Taxonomy" id="2763047"/>
    <lineage>
        <taxon>Bacteria</taxon>
        <taxon>Bacillati</taxon>
        <taxon>Bacillota</taxon>
        <taxon>Clostridia</taxon>
        <taxon>Eubacteriales</taxon>
        <taxon>Flintibacter</taxon>
    </lineage>
</organism>
<gene>
    <name evidence="2" type="ORF">H8S55_05010</name>
</gene>
<evidence type="ECO:0000259" key="1">
    <source>
        <dbReference type="Pfam" id="PF18765"/>
    </source>
</evidence>